<dbReference type="Pfam" id="PF03445">
    <property type="entry name" value="DUF294"/>
    <property type="match status" value="1"/>
</dbReference>
<dbReference type="CDD" id="cd04899">
    <property type="entry name" value="ACT_ACR-UUR-like_2"/>
    <property type="match status" value="1"/>
</dbReference>
<comment type="cofactor">
    <cofactor evidence="7">
        <name>Mg(2+)</name>
        <dbReference type="ChEBI" id="CHEBI:18420"/>
    </cofactor>
</comment>
<dbReference type="STRING" id="1914305.BLW93_06750"/>
<organism evidence="11 12">
    <name type="scientific">Desulfurobacterium indicum</name>
    <dbReference type="NCBI Taxonomy" id="1914305"/>
    <lineage>
        <taxon>Bacteria</taxon>
        <taxon>Pseudomonadati</taxon>
        <taxon>Aquificota</taxon>
        <taxon>Aquificia</taxon>
        <taxon>Desulfurobacteriales</taxon>
        <taxon>Desulfurobacteriaceae</taxon>
        <taxon>Desulfurobacterium</taxon>
    </lineage>
</organism>
<dbReference type="EC" id="2.7.7.59" evidence="7"/>
<evidence type="ECO:0000256" key="1">
    <source>
        <dbReference type="ARBA" id="ARBA00022679"/>
    </source>
</evidence>
<dbReference type="GO" id="GO:0008773">
    <property type="term" value="F:[protein-PII] uridylyltransferase activity"/>
    <property type="evidence" value="ECO:0007669"/>
    <property type="project" value="UniProtKB-UniRule"/>
</dbReference>
<evidence type="ECO:0000256" key="5">
    <source>
        <dbReference type="ARBA" id="ARBA00022842"/>
    </source>
</evidence>
<dbReference type="OrthoDB" id="9805698at2"/>
<name>A0A1R1MK57_9BACT</name>
<evidence type="ECO:0000256" key="6">
    <source>
        <dbReference type="ARBA" id="ARBA00023268"/>
    </source>
</evidence>
<dbReference type="InterPro" id="IPR010043">
    <property type="entry name" value="UTase/UR"/>
</dbReference>
<dbReference type="InterPro" id="IPR005105">
    <property type="entry name" value="GlnD_Uridyltrans_N"/>
</dbReference>
<dbReference type="NCBIfam" id="TIGR01693">
    <property type="entry name" value="UTase_glnD"/>
    <property type="match status" value="1"/>
</dbReference>
<protein>
    <recommendedName>
        <fullName evidence="7">Bifunctional uridylyltransferase/uridylyl-removing enzyme</fullName>
        <shortName evidence="7">UTase/UR</shortName>
    </recommendedName>
    <alternativeName>
        <fullName evidence="7">Bifunctional [protein-PII] modification enzyme</fullName>
    </alternativeName>
    <alternativeName>
        <fullName evidence="7">Bifunctional nitrogen sensor protein</fullName>
    </alternativeName>
    <domain>
        <recommendedName>
            <fullName evidence="7">[Protein-PII] uridylyltransferase</fullName>
            <shortName evidence="7">PII uridylyltransferase</shortName>
            <shortName evidence="7">UTase</shortName>
            <ecNumber evidence="7">2.7.7.59</ecNumber>
        </recommendedName>
    </domain>
    <domain>
        <recommendedName>
            <fullName evidence="7">[Protein-PII]-UMP uridylyl-removing enzyme</fullName>
            <shortName evidence="7">UR</shortName>
            <ecNumber evidence="7">3.1.4.-</ecNumber>
        </recommendedName>
    </domain>
</protein>
<keyword evidence="3" id="KW-0677">Repeat</keyword>
<dbReference type="SUPFAM" id="SSF81593">
    <property type="entry name" value="Nucleotidyltransferase substrate binding subunit/domain"/>
    <property type="match status" value="1"/>
</dbReference>
<dbReference type="HAMAP" id="MF_00277">
    <property type="entry name" value="PII_uridylyl_transf"/>
    <property type="match status" value="1"/>
</dbReference>
<evidence type="ECO:0000256" key="8">
    <source>
        <dbReference type="SAM" id="Coils"/>
    </source>
</evidence>
<accession>A0A1R1MK57</accession>
<keyword evidence="8" id="KW-0175">Coiled coil</keyword>
<keyword evidence="6 7" id="KW-0511">Multifunctional enzyme</keyword>
<evidence type="ECO:0000259" key="9">
    <source>
        <dbReference type="PROSITE" id="PS51671"/>
    </source>
</evidence>
<dbReference type="InterPro" id="IPR002912">
    <property type="entry name" value="ACT_dom"/>
</dbReference>
<comment type="catalytic activity">
    <reaction evidence="7">
        <text>[protein-PII]-L-tyrosine + UTP = [protein-PII]-uridylyl-L-tyrosine + diphosphate</text>
        <dbReference type="Rhea" id="RHEA:13673"/>
        <dbReference type="Rhea" id="RHEA-COMP:12147"/>
        <dbReference type="Rhea" id="RHEA-COMP:12148"/>
        <dbReference type="ChEBI" id="CHEBI:33019"/>
        <dbReference type="ChEBI" id="CHEBI:46398"/>
        <dbReference type="ChEBI" id="CHEBI:46858"/>
        <dbReference type="ChEBI" id="CHEBI:90602"/>
        <dbReference type="EC" id="2.7.7.59"/>
    </reaction>
</comment>
<gene>
    <name evidence="7" type="primary">glnD</name>
    <name evidence="11" type="ORF">BLW93_06750</name>
</gene>
<comment type="caution">
    <text evidence="7">Lacks conserved residue(s) required for the propagation of feature annotation.</text>
</comment>
<evidence type="ECO:0000256" key="4">
    <source>
        <dbReference type="ARBA" id="ARBA00022801"/>
    </source>
</evidence>
<dbReference type="GO" id="GO:0008081">
    <property type="term" value="F:phosphoric diester hydrolase activity"/>
    <property type="evidence" value="ECO:0007669"/>
    <property type="project" value="UniProtKB-UniRule"/>
</dbReference>
<proteinExistence type="inferred from homology"/>
<keyword evidence="1 7" id="KW-0808">Transferase</keyword>
<dbReference type="PANTHER" id="PTHR47320:SF1">
    <property type="entry name" value="BIFUNCTIONAL URIDYLYLTRANSFERASE_URIDYLYL-REMOVING ENZYME"/>
    <property type="match status" value="1"/>
</dbReference>
<dbReference type="Pfam" id="PF08335">
    <property type="entry name" value="GlnD_UR_UTase"/>
    <property type="match status" value="1"/>
</dbReference>
<reference evidence="11 12" key="1">
    <citation type="submission" date="2016-10" db="EMBL/GenBank/DDBJ databases">
        <title>Genome sequence of a sulfur-reducing bacterium Desulfurobacterium indicum K6013.</title>
        <authorList>
            <person name="Cao J."/>
            <person name="Shao Z."/>
            <person name="Alain K."/>
            <person name="Jebbar M."/>
        </authorList>
    </citation>
    <scope>NUCLEOTIDE SEQUENCE [LARGE SCALE GENOMIC DNA]</scope>
    <source>
        <strain evidence="11 12">K6013</strain>
    </source>
</reference>
<comment type="similarity">
    <text evidence="7">Belongs to the GlnD family.</text>
</comment>
<keyword evidence="2 7" id="KW-0548">Nucleotidyltransferase</keyword>
<dbReference type="Proteomes" id="UP000187408">
    <property type="component" value="Unassembled WGS sequence"/>
</dbReference>
<dbReference type="InterPro" id="IPR013546">
    <property type="entry name" value="PII_UdlTrfase/GS_AdlTrfase"/>
</dbReference>
<dbReference type="CDD" id="cd00077">
    <property type="entry name" value="HDc"/>
    <property type="match status" value="1"/>
</dbReference>
<dbReference type="AlphaFoldDB" id="A0A1R1MK57"/>
<evidence type="ECO:0000313" key="11">
    <source>
        <dbReference type="EMBL" id="OMH40146.1"/>
    </source>
</evidence>
<dbReference type="InterPro" id="IPR006674">
    <property type="entry name" value="HD_domain"/>
</dbReference>
<evidence type="ECO:0000313" key="12">
    <source>
        <dbReference type="Proteomes" id="UP000187408"/>
    </source>
</evidence>
<evidence type="ECO:0000256" key="3">
    <source>
        <dbReference type="ARBA" id="ARBA00022737"/>
    </source>
</evidence>
<dbReference type="GO" id="GO:0006808">
    <property type="term" value="P:regulation of nitrogen utilization"/>
    <property type="evidence" value="ECO:0007669"/>
    <property type="project" value="UniProtKB-UniRule"/>
</dbReference>
<feature type="coiled-coil region" evidence="8">
    <location>
        <begin position="603"/>
        <end position="631"/>
    </location>
</feature>
<feature type="domain" description="HD" evidence="10">
    <location>
        <begin position="441"/>
        <end position="567"/>
    </location>
</feature>
<comment type="domain">
    <text evidence="7">Has four distinct domains: an N-terminal nucleotidyltransferase (NT) domain responsible for UTase activity, a central HD domain that encodes UR activity, and two C-terminal ACT domains that seem to have a role in glutamine sensing.</text>
</comment>
<dbReference type="Pfam" id="PF01966">
    <property type="entry name" value="HD"/>
    <property type="match status" value="1"/>
</dbReference>
<dbReference type="SUPFAM" id="SSF55021">
    <property type="entry name" value="ACT-like"/>
    <property type="match status" value="1"/>
</dbReference>
<evidence type="ECO:0000256" key="2">
    <source>
        <dbReference type="ARBA" id="ARBA00022695"/>
    </source>
</evidence>
<keyword evidence="4 7" id="KW-0378">Hydrolase</keyword>
<dbReference type="EC" id="3.1.4.-" evidence="7"/>
<evidence type="ECO:0000259" key="10">
    <source>
        <dbReference type="PROSITE" id="PS51831"/>
    </source>
</evidence>
<dbReference type="Gene3D" id="1.10.3090.10">
    <property type="entry name" value="cca-adding enzyme, domain 2"/>
    <property type="match status" value="1"/>
</dbReference>
<comment type="catalytic activity">
    <reaction evidence="7">
        <text>[protein-PII]-uridylyl-L-tyrosine + H2O = [protein-PII]-L-tyrosine + UMP + H(+)</text>
        <dbReference type="Rhea" id="RHEA:48600"/>
        <dbReference type="Rhea" id="RHEA-COMP:12147"/>
        <dbReference type="Rhea" id="RHEA-COMP:12148"/>
        <dbReference type="ChEBI" id="CHEBI:15377"/>
        <dbReference type="ChEBI" id="CHEBI:15378"/>
        <dbReference type="ChEBI" id="CHEBI:46858"/>
        <dbReference type="ChEBI" id="CHEBI:57865"/>
        <dbReference type="ChEBI" id="CHEBI:90602"/>
    </reaction>
</comment>
<comment type="function">
    <text evidence="7">Modifies, by uridylylation and deuridylylation, the PII regulatory proteins (GlnB and homologs), in response to the nitrogen status of the cell that GlnD senses through the glutamine level. Under low glutamine levels, catalyzes the conversion of the PII proteins and UTP to PII-UMP and PPi, while under higher glutamine levels, GlnD hydrolyzes PII-UMP to PII and UMP (deuridylylation). Thus, controls uridylylation state and activity of the PII proteins, and plays an important role in the regulation of nitrogen metabolism.</text>
</comment>
<keyword evidence="12" id="KW-1185">Reference proteome</keyword>
<dbReference type="InterPro" id="IPR045865">
    <property type="entry name" value="ACT-like_dom_sf"/>
</dbReference>
<feature type="region of interest" description="Uridylyltransferase" evidence="7">
    <location>
        <begin position="1"/>
        <end position="323"/>
    </location>
</feature>
<dbReference type="SMART" id="SM00471">
    <property type="entry name" value="HDc"/>
    <property type="match status" value="1"/>
</dbReference>
<dbReference type="PROSITE" id="PS51671">
    <property type="entry name" value="ACT"/>
    <property type="match status" value="1"/>
</dbReference>
<comment type="caution">
    <text evidence="11">The sequence shown here is derived from an EMBL/GenBank/DDBJ whole genome shotgun (WGS) entry which is preliminary data.</text>
</comment>
<dbReference type="SUPFAM" id="SSF109604">
    <property type="entry name" value="HD-domain/PDEase-like"/>
    <property type="match status" value="1"/>
</dbReference>
<keyword evidence="5 7" id="KW-0460">Magnesium</keyword>
<comment type="activity regulation">
    <text evidence="7">Uridylyltransferase (UTase) activity is inhibited by glutamine, while glutamine activates uridylyl-removing (UR) activity.</text>
</comment>
<dbReference type="EMBL" id="MOEN01000026">
    <property type="protein sequence ID" value="OMH40146.1"/>
    <property type="molecule type" value="Genomic_DNA"/>
</dbReference>
<dbReference type="PIRSF" id="PIRSF006288">
    <property type="entry name" value="PII_uridyltransf"/>
    <property type="match status" value="1"/>
</dbReference>
<dbReference type="InterPro" id="IPR003607">
    <property type="entry name" value="HD/PDEase_dom"/>
</dbReference>
<sequence>MNLEALKEEFFKEREKIKRRHFQKETGFYIAQDLKNALDKLLKQVFPHFFGRWDIPCCLVALGGYGRGELNFYSDMDFNLLYDGKLKDVHKEDLEAFYYYMLSFNIDLGYAPRSIDDALSLAKNDLSVLTNFLQVRFIEGDKKLLEKFEKKFFRFVKKNAESIIDGIVKSRNERYKRFFGTVYYQEPNVKESKGGLRDLHEAFWIAKIVYDIKNYSGFIDKSIIDWKSFRDVVSAYDFLLRVRNHLHIISGRKSDILSFQLQREVAEFFGFSKDNKGVESFMKSYFNAALDLSIITREIIKKSREFLKSNKKSIFSVLKKEHKLSTHFYEHEGSLYIYENRETEVLKNPYLVVEAFKLIQKYGLSISPNAFSIFKLSAETEKKKFQKKEVLMQFKEIMTNPVRLSYVLELMHDCKVLDVLIPDFERLRGHFQFDTYHKFTTDIHLIMTVRELEKIRDINIETRGLYQVLDELEHPELLYVAALFHDIGKGKRGKHENVGAAITRRYLKKLDFSDDEIEEISWLIKNHLLMSHLAFRRDISDPRLIESFVKECETEERLKKLFLLTYADIKAVGPGGWDRWKAALLWELFSSAMDVFHAGKDVRELIEEKVRKKAEKVKELLKDDVDKVLLEKLFESAESDYLRTYSPEDIVKHLKMVKDLIEENKDICVKPEFFPEMGYCELTVVDRYKRAFFYKIAGIFTYLNLNIKGAYINKAVTVDGVDFMVYTIRVSTVSEEVPEEDIIKKVKKYVKKVYREEIVVEDLLKNPFKNKGFRSNLPKPATKVKFDNRTSEKYTIVEVSTWDRLGLLFAITGELVNAGTKLRRAIISTEGNKVIDSFYITDMEHNKITDELKLKEIENRILTVLKE</sequence>
<evidence type="ECO:0000256" key="7">
    <source>
        <dbReference type="HAMAP-Rule" id="MF_00277"/>
    </source>
</evidence>
<dbReference type="SUPFAM" id="SSF81301">
    <property type="entry name" value="Nucleotidyltransferase"/>
    <property type="match status" value="1"/>
</dbReference>
<dbReference type="PROSITE" id="PS51831">
    <property type="entry name" value="HD"/>
    <property type="match status" value="1"/>
</dbReference>
<feature type="domain" description="ACT" evidence="9">
    <location>
        <begin position="796"/>
        <end position="867"/>
    </location>
</feature>
<dbReference type="RefSeq" id="WP_076713336.1">
    <property type="nucleotide sequence ID" value="NZ_MOEN01000026.1"/>
</dbReference>
<dbReference type="InterPro" id="IPR043519">
    <property type="entry name" value="NT_sf"/>
</dbReference>
<dbReference type="PANTHER" id="PTHR47320">
    <property type="entry name" value="BIFUNCTIONAL URIDYLYLTRANSFERASE/URIDYLYL-REMOVING ENZYME"/>
    <property type="match status" value="1"/>
</dbReference>